<protein>
    <submittedName>
        <fullName evidence="4">Anti-sigma regulatory factor (Ser/Thr protein kinase)</fullName>
    </submittedName>
</protein>
<dbReference type="InterPro" id="IPR003594">
    <property type="entry name" value="HATPase_dom"/>
</dbReference>
<dbReference type="Gene3D" id="3.30.565.10">
    <property type="entry name" value="Histidine kinase-like ATPase, C-terminal domain"/>
    <property type="match status" value="1"/>
</dbReference>
<feature type="region of interest" description="Disordered" evidence="2">
    <location>
        <begin position="121"/>
        <end position="142"/>
    </location>
</feature>
<keyword evidence="1" id="KW-0808">Transferase</keyword>
<dbReference type="InterPro" id="IPR036890">
    <property type="entry name" value="HATPase_C_sf"/>
</dbReference>
<evidence type="ECO:0000313" key="5">
    <source>
        <dbReference type="Proteomes" id="UP000741013"/>
    </source>
</evidence>
<comment type="caution">
    <text evidence="4">The sequence shown here is derived from an EMBL/GenBank/DDBJ whole genome shotgun (WGS) entry which is preliminary data.</text>
</comment>
<evidence type="ECO:0000256" key="2">
    <source>
        <dbReference type="SAM" id="MobiDB-lite"/>
    </source>
</evidence>
<dbReference type="SUPFAM" id="SSF55874">
    <property type="entry name" value="ATPase domain of HSP90 chaperone/DNA topoisomerase II/histidine kinase"/>
    <property type="match status" value="1"/>
</dbReference>
<evidence type="ECO:0000313" key="4">
    <source>
        <dbReference type="EMBL" id="MBP2184999.1"/>
    </source>
</evidence>
<dbReference type="PANTHER" id="PTHR35526">
    <property type="entry name" value="ANTI-SIGMA-F FACTOR RSBW-RELATED"/>
    <property type="match status" value="1"/>
</dbReference>
<feature type="region of interest" description="Disordered" evidence="2">
    <location>
        <begin position="78"/>
        <end position="102"/>
    </location>
</feature>
<dbReference type="EMBL" id="JAGGMS010000001">
    <property type="protein sequence ID" value="MBP2184999.1"/>
    <property type="molecule type" value="Genomic_DNA"/>
</dbReference>
<dbReference type="RefSeq" id="WP_282771843.1">
    <property type="nucleotide sequence ID" value="NZ_JAGGMS010000001.1"/>
</dbReference>
<reference evidence="4 5" key="1">
    <citation type="submission" date="2021-03" db="EMBL/GenBank/DDBJ databases">
        <title>Sequencing the genomes of 1000 actinobacteria strains.</title>
        <authorList>
            <person name="Klenk H.-P."/>
        </authorList>
    </citation>
    <scope>NUCLEOTIDE SEQUENCE [LARGE SCALE GENOMIC DNA]</scope>
    <source>
        <strain evidence="4 5">DSM 45510</strain>
    </source>
</reference>
<keyword evidence="5" id="KW-1185">Reference proteome</keyword>
<accession>A0ABS4PZZ5</accession>
<dbReference type="PANTHER" id="PTHR35526:SF3">
    <property type="entry name" value="ANTI-SIGMA-F FACTOR RSBW"/>
    <property type="match status" value="1"/>
</dbReference>
<dbReference type="Pfam" id="PF13581">
    <property type="entry name" value="HATPase_c_2"/>
    <property type="match status" value="1"/>
</dbReference>
<organism evidence="4 5">
    <name type="scientific">Amycolatopsis magusensis</name>
    <dbReference type="NCBI Taxonomy" id="882444"/>
    <lineage>
        <taxon>Bacteria</taxon>
        <taxon>Bacillati</taxon>
        <taxon>Actinomycetota</taxon>
        <taxon>Actinomycetes</taxon>
        <taxon>Pseudonocardiales</taxon>
        <taxon>Pseudonocardiaceae</taxon>
        <taxon>Amycolatopsis</taxon>
    </lineage>
</organism>
<evidence type="ECO:0000259" key="3">
    <source>
        <dbReference type="Pfam" id="PF13581"/>
    </source>
</evidence>
<feature type="domain" description="Histidine kinase/HSP90-like ATPase" evidence="3">
    <location>
        <begin position="13"/>
        <end position="130"/>
    </location>
</feature>
<keyword evidence="1" id="KW-0723">Serine/threonine-protein kinase</keyword>
<dbReference type="InterPro" id="IPR050267">
    <property type="entry name" value="Anti-sigma-factor_SerPK"/>
</dbReference>
<dbReference type="CDD" id="cd16936">
    <property type="entry name" value="HATPase_RsbW-like"/>
    <property type="match status" value="1"/>
</dbReference>
<name>A0ABS4PZZ5_9PSEU</name>
<keyword evidence="1" id="KW-0418">Kinase</keyword>
<proteinExistence type="predicted"/>
<sequence length="142" mass="15836">MFSQPDTELHLRVPARAERLPEIRRKLAAWCHRVDLSEEDTEAVVSAAYEAMANVVDHAYGNRSGPLDLHASCHPGQDNATVTITDDGRWRPPRDPRVTGRGRGLSMIRAYADSVEIRPSAHGTSVRMSWPRPVPRHGRHSG</sequence>
<evidence type="ECO:0000256" key="1">
    <source>
        <dbReference type="ARBA" id="ARBA00022527"/>
    </source>
</evidence>
<gene>
    <name evidence="4" type="ORF">JOM49_006525</name>
</gene>
<feature type="compositionally biased region" description="Basic and acidic residues" evidence="2">
    <location>
        <begin position="86"/>
        <end position="98"/>
    </location>
</feature>
<dbReference type="Proteomes" id="UP000741013">
    <property type="component" value="Unassembled WGS sequence"/>
</dbReference>